<evidence type="ECO:0000313" key="1">
    <source>
        <dbReference type="EMBL" id="CAB4593062.1"/>
    </source>
</evidence>
<dbReference type="SUPFAM" id="SSF47240">
    <property type="entry name" value="Ferritin-like"/>
    <property type="match status" value="1"/>
</dbReference>
<gene>
    <name evidence="1" type="ORF">UFOPK1826_00171</name>
</gene>
<dbReference type="Gene3D" id="1.20.1260.10">
    <property type="match status" value="1"/>
</dbReference>
<sequence length="269" mass="28450">MSTFTRRELLRMSGISLASGLVLAACGKQAGVVDDNAITILGQSPVTTPLADAEVTDAVLLRTAASLEYNAIETYTTALDLGVFTGDLRKVAEIAKRFSADHKDHADAVNSLAVKLGAKEFRCSNTRISESYILPALKLITANDNPNQAIDIVALAHAVENLAAQTYQGVVAMLTDPMLRADAIRIGQQEARHAAILAQILNPGLKNVGPTSDTKTGKPNIAAVPTEFGSLANIQLVIGKPKPDGTRTTLLLETPSLNSLVYDFVACEA</sequence>
<name>A0A6J6FVD7_9ZZZZ</name>
<organism evidence="1">
    <name type="scientific">freshwater metagenome</name>
    <dbReference type="NCBI Taxonomy" id="449393"/>
    <lineage>
        <taxon>unclassified sequences</taxon>
        <taxon>metagenomes</taxon>
        <taxon>ecological metagenomes</taxon>
    </lineage>
</organism>
<dbReference type="InterPro" id="IPR009078">
    <property type="entry name" value="Ferritin-like_SF"/>
</dbReference>
<dbReference type="EMBL" id="CAEZUN010000013">
    <property type="protein sequence ID" value="CAB4593062.1"/>
    <property type="molecule type" value="Genomic_DNA"/>
</dbReference>
<dbReference type="CDD" id="cd00657">
    <property type="entry name" value="Ferritin_like"/>
    <property type="match status" value="1"/>
</dbReference>
<accession>A0A6J6FVD7</accession>
<proteinExistence type="predicted"/>
<dbReference type="InterPro" id="IPR012347">
    <property type="entry name" value="Ferritin-like"/>
</dbReference>
<protein>
    <submittedName>
        <fullName evidence="1">Unannotated protein</fullName>
    </submittedName>
</protein>
<dbReference type="Pfam" id="PF13668">
    <property type="entry name" value="Ferritin_2"/>
    <property type="match status" value="1"/>
</dbReference>
<reference evidence="1" key="1">
    <citation type="submission" date="2020-05" db="EMBL/GenBank/DDBJ databases">
        <authorList>
            <person name="Chiriac C."/>
            <person name="Salcher M."/>
            <person name="Ghai R."/>
            <person name="Kavagutti S V."/>
        </authorList>
    </citation>
    <scope>NUCLEOTIDE SEQUENCE</scope>
</reference>
<dbReference type="AlphaFoldDB" id="A0A6J6FVD7"/>
<dbReference type="PROSITE" id="PS51257">
    <property type="entry name" value="PROKAR_LIPOPROTEIN"/>
    <property type="match status" value="1"/>
</dbReference>